<feature type="region of interest" description="Disordered" evidence="1">
    <location>
        <begin position="12"/>
        <end position="32"/>
    </location>
</feature>
<dbReference type="EMBL" id="CP000386">
    <property type="protein sequence ID" value="ABG05414.1"/>
    <property type="molecule type" value="Genomic_DNA"/>
</dbReference>
<name>Q1AT64_RUBXD</name>
<proteinExistence type="predicted"/>
<evidence type="ECO:0000256" key="1">
    <source>
        <dbReference type="SAM" id="MobiDB-lite"/>
    </source>
</evidence>
<evidence type="ECO:0000313" key="3">
    <source>
        <dbReference type="Proteomes" id="UP000006637"/>
    </source>
</evidence>
<dbReference type="AlphaFoldDB" id="Q1AT64"/>
<organism evidence="2 3">
    <name type="scientific">Rubrobacter xylanophilus (strain DSM 9941 / JCM 11954 / NBRC 16129 / PRD-1)</name>
    <dbReference type="NCBI Taxonomy" id="266117"/>
    <lineage>
        <taxon>Bacteria</taxon>
        <taxon>Bacillati</taxon>
        <taxon>Actinomycetota</taxon>
        <taxon>Rubrobacteria</taxon>
        <taxon>Rubrobacterales</taxon>
        <taxon>Rubrobacteraceae</taxon>
        <taxon>Rubrobacter</taxon>
    </lineage>
</organism>
<protein>
    <submittedName>
        <fullName evidence="2">Uncharacterized protein</fullName>
    </submittedName>
</protein>
<evidence type="ECO:0000313" key="2">
    <source>
        <dbReference type="EMBL" id="ABG05414.1"/>
    </source>
</evidence>
<keyword evidence="3" id="KW-1185">Reference proteome</keyword>
<feature type="compositionally biased region" description="Low complexity" evidence="1">
    <location>
        <begin position="22"/>
        <end position="32"/>
    </location>
</feature>
<dbReference type="KEGG" id="rxy:Rxyl_2489"/>
<accession>Q1AT64</accession>
<sequence>MVSAPSLYSAITYQPSKRTQTPGSGPISRRPSCRRCAACGNRADSWSSLKQEGTELLEDRLDGLNDVWWECGHGAYSFRSRSVENSLDDGASVYASPVDALPINGNS</sequence>
<dbReference type="Proteomes" id="UP000006637">
    <property type="component" value="Chromosome"/>
</dbReference>
<feature type="compositionally biased region" description="Polar residues" evidence="1">
    <location>
        <begin position="12"/>
        <end position="21"/>
    </location>
</feature>
<dbReference type="STRING" id="266117.Rxyl_2489"/>
<gene>
    <name evidence="2" type="ordered locus">Rxyl_2489</name>
</gene>
<dbReference type="HOGENOM" id="CLU_2208138_0_0_11"/>
<reference evidence="2 3" key="1">
    <citation type="submission" date="2006-06" db="EMBL/GenBank/DDBJ databases">
        <title>Complete sequence of Rubrobacter xylanophilus DSM 9941.</title>
        <authorList>
            <consortium name="US DOE Joint Genome Institute"/>
            <person name="Copeland A."/>
            <person name="Lucas S."/>
            <person name="Lapidus A."/>
            <person name="Barry K."/>
            <person name="Detter J.C."/>
            <person name="Glavina del Rio T."/>
            <person name="Hammon N."/>
            <person name="Israni S."/>
            <person name="Dalin E."/>
            <person name="Tice H."/>
            <person name="Pitluck S."/>
            <person name="Munk A.C."/>
            <person name="Brettin T."/>
            <person name="Bruce D."/>
            <person name="Han C."/>
            <person name="Tapia R."/>
            <person name="Gilna P."/>
            <person name="Schmutz J."/>
            <person name="Larimer F."/>
            <person name="Land M."/>
            <person name="Hauser L."/>
            <person name="Kyrpides N."/>
            <person name="Lykidis A."/>
            <person name="da Costa M.S."/>
            <person name="Rainey F.A."/>
            <person name="Empadinhas N."/>
            <person name="Jolivet E."/>
            <person name="Battista J.R."/>
            <person name="Richardson P."/>
        </authorList>
    </citation>
    <scope>NUCLEOTIDE SEQUENCE [LARGE SCALE GENOMIC DNA]</scope>
    <source>
        <strain evidence="3">DSM 9941 / NBRC 16129 / PRD-1</strain>
    </source>
</reference>